<evidence type="ECO:0000313" key="6">
    <source>
        <dbReference type="EMBL" id="KST64302.1"/>
    </source>
</evidence>
<protein>
    <recommendedName>
        <fullName evidence="3">Probable endolytic peptidoglycan transglycosylase RlpA</fullName>
        <ecNumber evidence="3">4.2.2.-</ecNumber>
    </recommendedName>
</protein>
<dbReference type="GO" id="GO:0071555">
    <property type="term" value="P:cell wall organization"/>
    <property type="evidence" value="ECO:0007669"/>
    <property type="project" value="UniProtKB-KW"/>
</dbReference>
<dbReference type="Pfam" id="PF03330">
    <property type="entry name" value="DPBB_1"/>
    <property type="match status" value="1"/>
</dbReference>
<gene>
    <name evidence="3" type="primary">rlpA</name>
    <name evidence="6" type="ORF">BC008_16835</name>
    <name evidence="7" type="ORF">BC008_17120</name>
</gene>
<keyword evidence="8" id="KW-1185">Reference proteome</keyword>
<dbReference type="InterPro" id="IPR009009">
    <property type="entry name" value="RlpA-like_DPBB"/>
</dbReference>
<proteinExistence type="inferred from homology"/>
<dbReference type="GO" id="GO:0000270">
    <property type="term" value="P:peptidoglycan metabolic process"/>
    <property type="evidence" value="ECO:0007669"/>
    <property type="project" value="UniProtKB-UniRule"/>
</dbReference>
<evidence type="ECO:0000256" key="2">
    <source>
        <dbReference type="ARBA" id="ARBA00023316"/>
    </source>
</evidence>
<dbReference type="EMBL" id="LMTZ01000123">
    <property type="protein sequence ID" value="KST64355.1"/>
    <property type="molecule type" value="Genomic_DNA"/>
</dbReference>
<evidence type="ECO:0000313" key="8">
    <source>
        <dbReference type="Proteomes" id="UP000053372"/>
    </source>
</evidence>
<sequence length="358" mass="39819">MNQKHFYFWILVAMFATILGTPRLGRAQTTKGNVINNRSASPIEAKLVGNESQIEPSAAKKLVTQVVSHKLEGRHAATIYIRQIPVLTFLGQSSAVPSNISDTSVKTIASLSQTQTNDPIHKANLLAERINQLVHTNTDASKITVNWKGEKKLASAELGQNKSSFVKHYKNDIFAIKTSDSKLVEIDQYTVLAGSTKNLAEDALQITNRLRRLIGYAPPVNKVENLPVREPVKVVGEENKSKIVGHHIRKRRNRRNRARRGRILRGWASWYGYDGSGNRTATGERYNPEGLTAAHRSLPFGTRVRVTNTRNGRSVVVRINDRGPFIRGRIIDVSAGAARRLRMISSGVAPVRVEVINR</sequence>
<dbReference type="Proteomes" id="UP000053372">
    <property type="component" value="Unassembled WGS sequence"/>
</dbReference>
<comment type="caution">
    <text evidence="7">The sequence shown here is derived from an EMBL/GenBank/DDBJ whole genome shotgun (WGS) entry which is preliminary data.</text>
</comment>
<dbReference type="OrthoDB" id="9779128at2"/>
<dbReference type="EMBL" id="LMTZ01000124">
    <property type="protein sequence ID" value="KST64302.1"/>
    <property type="molecule type" value="Genomic_DNA"/>
</dbReference>
<name>A0A0V7ZID8_9CYAN</name>
<evidence type="ECO:0000256" key="4">
    <source>
        <dbReference type="RuleBase" id="RU003495"/>
    </source>
</evidence>
<evidence type="ECO:0000256" key="1">
    <source>
        <dbReference type="ARBA" id="ARBA00023239"/>
    </source>
</evidence>
<keyword evidence="1 3" id="KW-0456">Lyase</keyword>
<accession>A0A0V7ZID8</accession>
<dbReference type="Gene3D" id="2.40.40.10">
    <property type="entry name" value="RlpA-like domain"/>
    <property type="match status" value="1"/>
</dbReference>
<dbReference type="HAMAP" id="MF_02071">
    <property type="entry name" value="RlpA"/>
    <property type="match status" value="1"/>
</dbReference>
<evidence type="ECO:0000256" key="3">
    <source>
        <dbReference type="HAMAP-Rule" id="MF_02071"/>
    </source>
</evidence>
<comment type="similarity">
    <text evidence="3 4">Belongs to the RlpA family.</text>
</comment>
<dbReference type="InterPro" id="IPR036908">
    <property type="entry name" value="RlpA-like_sf"/>
</dbReference>
<reference evidence="7 8" key="1">
    <citation type="journal article" date="2015" name="Genome Announc.">
        <title>Draft Genome of the Euendolithic (true boring) Cyanobacterium Mastigocoleus testarum strain BC008.</title>
        <authorList>
            <person name="Guida B.S."/>
            <person name="Garcia-Pichel F."/>
        </authorList>
    </citation>
    <scope>NUCLEOTIDE SEQUENCE [LARGE SCALE GENOMIC DNA]</scope>
    <source>
        <strain evidence="7 8">BC008</strain>
    </source>
</reference>
<dbReference type="InterPro" id="IPR012997">
    <property type="entry name" value="RplA"/>
</dbReference>
<organism evidence="7 8">
    <name type="scientific">Mastigocoleus testarum BC008</name>
    <dbReference type="NCBI Taxonomy" id="371196"/>
    <lineage>
        <taxon>Bacteria</taxon>
        <taxon>Bacillati</taxon>
        <taxon>Cyanobacteriota</taxon>
        <taxon>Cyanophyceae</taxon>
        <taxon>Nostocales</taxon>
        <taxon>Hapalosiphonaceae</taxon>
        <taxon>Mastigocoleus</taxon>
    </lineage>
</organism>
<dbReference type="SUPFAM" id="SSF50685">
    <property type="entry name" value="Barwin-like endoglucanases"/>
    <property type="match status" value="1"/>
</dbReference>
<comment type="function">
    <text evidence="3">Lytic transglycosylase with a strong preference for naked glycan strands that lack stem peptides.</text>
</comment>
<evidence type="ECO:0000259" key="5">
    <source>
        <dbReference type="Pfam" id="PF03330"/>
    </source>
</evidence>
<dbReference type="AlphaFoldDB" id="A0A0V7ZID8"/>
<feature type="domain" description="RlpA-like protein double-psi beta-barrel" evidence="5">
    <location>
        <begin position="266"/>
        <end position="353"/>
    </location>
</feature>
<dbReference type="InterPro" id="IPR034718">
    <property type="entry name" value="RlpA"/>
</dbReference>
<dbReference type="PANTHER" id="PTHR34183:SF8">
    <property type="entry name" value="ENDOLYTIC PEPTIDOGLYCAN TRANSGLYCOSYLASE RLPA-RELATED"/>
    <property type="match status" value="1"/>
</dbReference>
<keyword evidence="2 3" id="KW-0961">Cell wall biogenesis/degradation</keyword>
<dbReference type="GO" id="GO:0008932">
    <property type="term" value="F:lytic endotransglycosylase activity"/>
    <property type="evidence" value="ECO:0007669"/>
    <property type="project" value="UniProtKB-UniRule"/>
</dbReference>
<dbReference type="EC" id="4.2.2.-" evidence="3"/>
<dbReference type="NCBIfam" id="TIGR00413">
    <property type="entry name" value="rlpA"/>
    <property type="match status" value="1"/>
</dbReference>
<evidence type="ECO:0000313" key="7">
    <source>
        <dbReference type="EMBL" id="KST64355.1"/>
    </source>
</evidence>
<dbReference type="PANTHER" id="PTHR34183">
    <property type="entry name" value="ENDOLYTIC PEPTIDOGLYCAN TRANSGLYCOSYLASE RLPA"/>
    <property type="match status" value="1"/>
</dbReference>
<dbReference type="CDD" id="cd22268">
    <property type="entry name" value="DPBB_RlpA-like"/>
    <property type="match status" value="1"/>
</dbReference>